<evidence type="ECO:0008006" key="5">
    <source>
        <dbReference type="Google" id="ProtNLM"/>
    </source>
</evidence>
<keyword evidence="4" id="KW-1185">Reference proteome</keyword>
<protein>
    <recommendedName>
        <fullName evidence="5">Transmembrane protein</fullName>
    </recommendedName>
</protein>
<evidence type="ECO:0000256" key="2">
    <source>
        <dbReference type="SAM" id="Phobius"/>
    </source>
</evidence>
<keyword evidence="2" id="KW-1133">Transmembrane helix</keyword>
<dbReference type="Proteomes" id="UP001213000">
    <property type="component" value="Unassembled WGS sequence"/>
</dbReference>
<feature type="compositionally biased region" description="Basic and acidic residues" evidence="1">
    <location>
        <begin position="7"/>
        <end position="17"/>
    </location>
</feature>
<sequence length="643" mass="70806">MQNLYQEDERNTPHDAADPTSQSTRLGEPATVEKPQAHSHSLSGPGGWIGRTKTMLQNDTYQRPLLIALGPLPILCFVWGVFVVSYIRPIPLPDHLAVMVSTYPQSATVIAAITATILSSLTSFFFSLAARYLISIHLVAKSTPLEVLTSVTHIAQRGLRLHDPRFEWTWIVFLAFLSTNLQTPWYGDGIEALDPALLMSHSLTSFFNVRRVRIDDPINGYDLDMTDPQLIQISNNTQLGPVYNAIASFFLQNVMVYAMRLVQRNIPTTFYFNNYTYVSTTGGIHPATYVPNYNEEFTMNFTTSLPPNLKDLSMKDHIRLPFNKTMSLVQQGFTAEVDCRVGNSKAIMVYNATLDVMSMGMGLSAVKLQANCPGNTPVVSAPVVYNTSDTINSGGILGVTCQIPGTDSLEVIIRSSGAYGLLDFTTCTVSPKTTLVNVVYTTSAKITDVPMTINVSEPIAAASVPIWGKLAIDMLMFNINLAQGIQENTVGNAWLLTGVASREITLDESMNVYIRASIEFIGTAIRQIWTLPGTAAFLVDPSNSSFFTPISGTLSIATYVTILVTYVLLIYGVLLARKYEGALLQGDARFDPTDFVHVVAAHAPETRQHDFRVFSQESTTYMRKTMLKMESKDGVRAFQVSSS</sequence>
<gene>
    <name evidence="3" type="ORF">NP233_g8065</name>
</gene>
<evidence type="ECO:0000313" key="4">
    <source>
        <dbReference type="Proteomes" id="UP001213000"/>
    </source>
</evidence>
<accession>A0AAD5VNR2</accession>
<feature type="transmembrane region" description="Helical" evidence="2">
    <location>
        <begin position="65"/>
        <end position="87"/>
    </location>
</feature>
<feature type="transmembrane region" description="Helical" evidence="2">
    <location>
        <begin position="549"/>
        <end position="574"/>
    </location>
</feature>
<evidence type="ECO:0000313" key="3">
    <source>
        <dbReference type="EMBL" id="KAJ3564778.1"/>
    </source>
</evidence>
<keyword evidence="2" id="KW-0812">Transmembrane</keyword>
<feature type="transmembrane region" description="Helical" evidence="2">
    <location>
        <begin position="107"/>
        <end position="134"/>
    </location>
</feature>
<proteinExistence type="predicted"/>
<name>A0AAD5VNR2_9AGAR</name>
<keyword evidence="2" id="KW-0472">Membrane</keyword>
<comment type="caution">
    <text evidence="3">The sequence shown here is derived from an EMBL/GenBank/DDBJ whole genome shotgun (WGS) entry which is preliminary data.</text>
</comment>
<dbReference type="EMBL" id="JANIEX010000630">
    <property type="protein sequence ID" value="KAJ3564778.1"/>
    <property type="molecule type" value="Genomic_DNA"/>
</dbReference>
<organism evidence="3 4">
    <name type="scientific">Leucocoprinus birnbaumii</name>
    <dbReference type="NCBI Taxonomy" id="56174"/>
    <lineage>
        <taxon>Eukaryota</taxon>
        <taxon>Fungi</taxon>
        <taxon>Dikarya</taxon>
        <taxon>Basidiomycota</taxon>
        <taxon>Agaricomycotina</taxon>
        <taxon>Agaricomycetes</taxon>
        <taxon>Agaricomycetidae</taxon>
        <taxon>Agaricales</taxon>
        <taxon>Agaricineae</taxon>
        <taxon>Agaricaceae</taxon>
        <taxon>Leucocoprinus</taxon>
    </lineage>
</organism>
<dbReference type="AlphaFoldDB" id="A0AAD5VNR2"/>
<feature type="region of interest" description="Disordered" evidence="1">
    <location>
        <begin position="1"/>
        <end position="46"/>
    </location>
</feature>
<evidence type="ECO:0000256" key="1">
    <source>
        <dbReference type="SAM" id="MobiDB-lite"/>
    </source>
</evidence>
<reference evidence="3" key="1">
    <citation type="submission" date="2022-07" db="EMBL/GenBank/DDBJ databases">
        <title>Genome Sequence of Leucocoprinus birnbaumii.</title>
        <authorList>
            <person name="Buettner E."/>
        </authorList>
    </citation>
    <scope>NUCLEOTIDE SEQUENCE</scope>
    <source>
        <strain evidence="3">VT141</strain>
    </source>
</reference>